<feature type="compositionally biased region" description="Low complexity" evidence="1">
    <location>
        <begin position="295"/>
        <end position="309"/>
    </location>
</feature>
<dbReference type="RefSeq" id="WP_338448084.1">
    <property type="nucleotide sequence ID" value="NZ_CP137640.1"/>
</dbReference>
<sequence length="500" mass="53157">MVKKKKDNNKLKQNIYVQYGRNSTNNYDTISSEYSGIVRSKDISANICSNGFAESSTLSVNTKHHFVPISFHTPSSYTTAEGTFLVVSGTGMATDPKTGGQTSGVFSLLLQKSQIGKKDFAMFNYSGINPISKKNLSFSISKTLAGENLTISPIPHTNRNDNTSESQTLTQFANIIHPILQAINHSLEKLTAINLELSGLGKHQNNEIMDHTITGIPSDKNDDVSSNDIINDVSDEELTVDAPVEESINVTPPDQSVTAEADNDLGAVAPVVELVDVVPPDESNVDGTNNDSGTVAPVVEPVDVAPPDESNVDGTNDDSGTVAPVVEPVDVAPPDESNVNATNDDLGTVAPVVEPVDAAPPNESNVDGTNDDSGTVAPVVEPVDFAPPNESNVDGTNDDSGAVAPVVDSVEDLSDNDTANDLPGTEIVVISNYEIEEDLTVSNTTENLPDLQLVEEVPVDDTKEDLPAITSPENISDQLTKAIMILLQMKKSLTIDDHKD</sequence>
<evidence type="ECO:0000313" key="2">
    <source>
        <dbReference type="EMBL" id="WVX79151.1"/>
    </source>
</evidence>
<dbReference type="EMBL" id="CP137640">
    <property type="protein sequence ID" value="WVX79151.1"/>
    <property type="molecule type" value="Genomic_DNA"/>
</dbReference>
<evidence type="ECO:0000256" key="1">
    <source>
        <dbReference type="SAM" id="MobiDB-lite"/>
    </source>
</evidence>
<evidence type="ECO:0000313" key="3">
    <source>
        <dbReference type="Proteomes" id="UP001357223"/>
    </source>
</evidence>
<reference evidence="2 3" key="1">
    <citation type="submission" date="2023-10" db="EMBL/GenBank/DDBJ databases">
        <title>Niallia locisalis sp.nov. isolated from a salt pond sample.</title>
        <authorList>
            <person name="Li X.-J."/>
            <person name="Dong L."/>
        </authorList>
    </citation>
    <scope>NUCLEOTIDE SEQUENCE [LARGE SCALE GENOMIC DNA]</scope>
    <source>
        <strain evidence="2 3">DSM 29761</strain>
    </source>
</reference>
<protein>
    <submittedName>
        <fullName evidence="2">Uncharacterized protein</fullName>
    </submittedName>
</protein>
<name>A0ABZ2C6P0_9BACI</name>
<dbReference type="Proteomes" id="UP001357223">
    <property type="component" value="Chromosome"/>
</dbReference>
<gene>
    <name evidence="2" type="ORF">R4Z09_17780</name>
</gene>
<feature type="compositionally biased region" description="Low complexity" evidence="1">
    <location>
        <begin position="322"/>
        <end position="336"/>
    </location>
</feature>
<organism evidence="2 3">
    <name type="scientific">Niallia oryzisoli</name>
    <dbReference type="NCBI Taxonomy" id="1737571"/>
    <lineage>
        <taxon>Bacteria</taxon>
        <taxon>Bacillati</taxon>
        <taxon>Bacillota</taxon>
        <taxon>Bacilli</taxon>
        <taxon>Bacillales</taxon>
        <taxon>Bacillaceae</taxon>
        <taxon>Niallia</taxon>
    </lineage>
</organism>
<keyword evidence="3" id="KW-1185">Reference proteome</keyword>
<accession>A0ABZ2C6P0</accession>
<feature type="region of interest" description="Disordered" evidence="1">
    <location>
        <begin position="281"/>
        <end position="344"/>
    </location>
</feature>
<proteinExistence type="predicted"/>